<dbReference type="GO" id="GO:0005829">
    <property type="term" value="C:cytosol"/>
    <property type="evidence" value="ECO:0007669"/>
    <property type="project" value="TreeGrafter"/>
</dbReference>
<dbReference type="InterPro" id="IPR023214">
    <property type="entry name" value="HAD_sf"/>
</dbReference>
<protein>
    <submittedName>
        <fullName evidence="1">HAD-superfamily hydrolase, subfamily IIB</fullName>
    </submittedName>
</protein>
<dbReference type="Proteomes" id="UP000190328">
    <property type="component" value="Unassembled WGS sequence"/>
</dbReference>
<dbReference type="InterPro" id="IPR036412">
    <property type="entry name" value="HAD-like_sf"/>
</dbReference>
<dbReference type="GO" id="GO:0016791">
    <property type="term" value="F:phosphatase activity"/>
    <property type="evidence" value="ECO:0007669"/>
    <property type="project" value="TreeGrafter"/>
</dbReference>
<name>A0A1T4K1D3_9ENTE</name>
<dbReference type="SUPFAM" id="SSF56784">
    <property type="entry name" value="HAD-like"/>
    <property type="match status" value="1"/>
</dbReference>
<dbReference type="Pfam" id="PF08282">
    <property type="entry name" value="Hydrolase_3"/>
    <property type="match status" value="2"/>
</dbReference>
<dbReference type="GO" id="GO:0000287">
    <property type="term" value="F:magnesium ion binding"/>
    <property type="evidence" value="ECO:0007669"/>
    <property type="project" value="TreeGrafter"/>
</dbReference>
<accession>A0A1T4K1D3</accession>
<sequence>MKVLLTDFDETITRHHEISKKTREFLTEIKKKRIVDLIVISTEKSRESFLKTKEEYQIDFHDYVICSNGAVVMDRHEEVLFFVDIPKKHLLVNSLKRIGSGPIKEQKISMVKNKIVSLNYTMRNEEIAKVFMQLINEKSLGVLATQNSIYVDVNNKKADKWRTYQTLMTSILDIPSYFTISMGDNDNDLPILAGADISYSFYHGTNLARENAIKVVSCVEKALQEILLGEKTGRVNKFI</sequence>
<gene>
    <name evidence="1" type="ORF">SAMN02745116_00015</name>
</gene>
<dbReference type="Gene3D" id="3.40.50.1000">
    <property type="entry name" value="HAD superfamily/HAD-like"/>
    <property type="match status" value="2"/>
</dbReference>
<dbReference type="RefSeq" id="WP_078805994.1">
    <property type="nucleotide sequence ID" value="NZ_FUXI01000001.1"/>
</dbReference>
<keyword evidence="2" id="KW-1185">Reference proteome</keyword>
<evidence type="ECO:0000313" key="1">
    <source>
        <dbReference type="EMBL" id="SJZ36105.1"/>
    </source>
</evidence>
<proteinExistence type="predicted"/>
<dbReference type="AlphaFoldDB" id="A0A1T4K1D3"/>
<dbReference type="EMBL" id="FUXI01000001">
    <property type="protein sequence ID" value="SJZ36105.1"/>
    <property type="molecule type" value="Genomic_DNA"/>
</dbReference>
<evidence type="ECO:0000313" key="2">
    <source>
        <dbReference type="Proteomes" id="UP000190328"/>
    </source>
</evidence>
<dbReference type="Gene3D" id="3.30.1240.10">
    <property type="match status" value="1"/>
</dbReference>
<dbReference type="PANTHER" id="PTHR10000:SF8">
    <property type="entry name" value="HAD SUPERFAMILY HYDROLASE-LIKE, TYPE 3"/>
    <property type="match status" value="1"/>
</dbReference>
<dbReference type="PANTHER" id="PTHR10000">
    <property type="entry name" value="PHOSPHOSERINE PHOSPHATASE"/>
    <property type="match status" value="1"/>
</dbReference>
<keyword evidence="1" id="KW-0378">Hydrolase</keyword>
<organism evidence="1 2">
    <name type="scientific">Pilibacter termitis</name>
    <dbReference type="NCBI Taxonomy" id="263852"/>
    <lineage>
        <taxon>Bacteria</taxon>
        <taxon>Bacillati</taxon>
        <taxon>Bacillota</taxon>
        <taxon>Bacilli</taxon>
        <taxon>Lactobacillales</taxon>
        <taxon>Enterococcaceae</taxon>
        <taxon>Pilibacter</taxon>
    </lineage>
</organism>
<reference evidence="2" key="1">
    <citation type="submission" date="2017-02" db="EMBL/GenBank/DDBJ databases">
        <authorList>
            <person name="Varghese N."/>
            <person name="Submissions S."/>
        </authorList>
    </citation>
    <scope>NUCLEOTIDE SEQUENCE [LARGE SCALE GENOMIC DNA]</scope>
    <source>
        <strain evidence="2">ATCC BAA-1030</strain>
    </source>
</reference>
<dbReference type="OrthoDB" id="9806027at2"/>